<dbReference type="RefSeq" id="WP_150976807.1">
    <property type="nucleotide sequence ID" value="NZ_SRLN01000012.1"/>
</dbReference>
<sequence>METLIVAEQTHFQLGNYQLKVIAYLGCFTPNIYSFKVSFQARKNPDLNESESEINRAETIENFPEKNDSLEQFGLLRVGSLDSGLLRELTLRESLNNYGLIAPLIAKEQIESVVVNHDIKAGVISSDSAGLSSQENLDQTTSSENLLSSVEQTTENNSNPEDNLDSGVKSIIDQENDSLRDSSPKNEDFEHQKNDQNYPISNDTQDSLDSDSDTLKEEDSEDNYNYLPDEIYEDEPIEPSEQILLLTDFPNLGASLEQLLQNYSHQEQSLNAQSLNLVIQLCQCCSYLAERNWNMINLVPLLIEFQDRLKLYDLTQIFPTGEQPTFGLSGGYCAPELATGSAINSLMSSYTVGALLYQIIHQKVPNSEYNLDLQPQPIPRFFQILKKVLSPLPERRLKLTGLRQGLLDARRDFFQDKMIWQTASKSTVGLSLDRLENEDNFGIRYEQINDKETLIIGMVADGMGGMAKGEIASKVAIETFLKEPIPLDFNYSETRNNWLMDTCAKAHQAISKEAENGGTTLSIILAVNEQLMIAHVGDSRIYLLRQGEIKQLSQDHSLVGVLVNNGEITEEEAENHPDRNVLLKCLGSKESLREGHIQNLMVTTQQLVLSLEDQDILLLCSDGVWDLVSKKELQDIFSNSKFSLQEAVNLTLEQVLEKGASDNATLLALQCIIKEGKL</sequence>
<dbReference type="SUPFAM" id="SSF81606">
    <property type="entry name" value="PP2C-like"/>
    <property type="match status" value="1"/>
</dbReference>
<comment type="caution">
    <text evidence="3">The sequence shown here is derived from an EMBL/GenBank/DDBJ whole genome shotgun (WGS) entry which is preliminary data.</text>
</comment>
<dbReference type="Pfam" id="PF13672">
    <property type="entry name" value="PP2C_2"/>
    <property type="match status" value="1"/>
</dbReference>
<dbReference type="InterPro" id="IPR001932">
    <property type="entry name" value="PPM-type_phosphatase-like_dom"/>
</dbReference>
<evidence type="ECO:0000256" key="1">
    <source>
        <dbReference type="SAM" id="MobiDB-lite"/>
    </source>
</evidence>
<dbReference type="SUPFAM" id="SSF56112">
    <property type="entry name" value="Protein kinase-like (PK-like)"/>
    <property type="match status" value="1"/>
</dbReference>
<dbReference type="InterPro" id="IPR015655">
    <property type="entry name" value="PP2C"/>
</dbReference>
<dbReference type="InterPro" id="IPR036457">
    <property type="entry name" value="PPM-type-like_dom_sf"/>
</dbReference>
<accession>A0A5J5LUK3</accession>
<feature type="domain" description="PPM-type phosphatase" evidence="2">
    <location>
        <begin position="421"/>
        <end position="671"/>
    </location>
</feature>
<dbReference type="AlphaFoldDB" id="A0A5J5LUK3"/>
<protein>
    <submittedName>
        <fullName evidence="3">Serine/threonine-protein phosphatase</fullName>
    </submittedName>
</protein>
<evidence type="ECO:0000313" key="3">
    <source>
        <dbReference type="EMBL" id="KAB0241434.1"/>
    </source>
</evidence>
<feature type="compositionally biased region" description="Acidic residues" evidence="1">
    <location>
        <begin position="206"/>
        <end position="222"/>
    </location>
</feature>
<dbReference type="GO" id="GO:0004722">
    <property type="term" value="F:protein serine/threonine phosphatase activity"/>
    <property type="evidence" value="ECO:0007669"/>
    <property type="project" value="InterPro"/>
</dbReference>
<name>A0A5J5LUK3_MICAE</name>
<dbReference type="EMBL" id="SRLN01000012">
    <property type="protein sequence ID" value="KAB0241434.1"/>
    <property type="molecule type" value="Genomic_DNA"/>
</dbReference>
<feature type="compositionally biased region" description="Basic and acidic residues" evidence="1">
    <location>
        <begin position="177"/>
        <end position="194"/>
    </location>
</feature>
<dbReference type="SMART" id="SM00331">
    <property type="entry name" value="PP2C_SIG"/>
    <property type="match status" value="1"/>
</dbReference>
<gene>
    <name evidence="3" type="ORF">EZJ55_13525</name>
</gene>
<dbReference type="PANTHER" id="PTHR47992">
    <property type="entry name" value="PROTEIN PHOSPHATASE"/>
    <property type="match status" value="1"/>
</dbReference>
<proteinExistence type="predicted"/>
<dbReference type="CDD" id="cd00143">
    <property type="entry name" value="PP2Cc"/>
    <property type="match status" value="1"/>
</dbReference>
<reference evidence="4" key="1">
    <citation type="submission" date="2019-04" db="EMBL/GenBank/DDBJ databases">
        <title>Microviridin 1777: A Toxic Chymotrypsin Inhibitor Discovered by a Metabologenomic Approach.</title>
        <authorList>
            <person name="Sieber S."/>
            <person name="Grendelmeier S.M."/>
            <person name="Harris L.A."/>
            <person name="Mitchell D.A."/>
            <person name="Gademann K."/>
        </authorList>
    </citation>
    <scope>NUCLEOTIDE SEQUENCE [LARGE SCALE GENOMIC DNA]</scope>
    <source>
        <strain evidence="4">EAWAG127a</strain>
    </source>
</reference>
<dbReference type="PROSITE" id="PS51746">
    <property type="entry name" value="PPM_2"/>
    <property type="match status" value="1"/>
</dbReference>
<dbReference type="Proteomes" id="UP000325636">
    <property type="component" value="Unassembled WGS sequence"/>
</dbReference>
<feature type="region of interest" description="Disordered" evidence="1">
    <location>
        <begin position="128"/>
        <end position="226"/>
    </location>
</feature>
<evidence type="ECO:0000313" key="4">
    <source>
        <dbReference type="Proteomes" id="UP000325636"/>
    </source>
</evidence>
<dbReference type="Gene3D" id="3.60.40.10">
    <property type="entry name" value="PPM-type phosphatase domain"/>
    <property type="match status" value="1"/>
</dbReference>
<feature type="compositionally biased region" description="Polar residues" evidence="1">
    <location>
        <begin position="128"/>
        <end position="161"/>
    </location>
</feature>
<organism evidence="3 4">
    <name type="scientific">Microcystis aeruginosa EAWAG127a</name>
    <dbReference type="NCBI Taxonomy" id="2529855"/>
    <lineage>
        <taxon>Bacteria</taxon>
        <taxon>Bacillati</taxon>
        <taxon>Cyanobacteriota</taxon>
        <taxon>Cyanophyceae</taxon>
        <taxon>Oscillatoriophycideae</taxon>
        <taxon>Chroococcales</taxon>
        <taxon>Microcystaceae</taxon>
        <taxon>Microcystis</taxon>
    </lineage>
</organism>
<dbReference type="SMART" id="SM00332">
    <property type="entry name" value="PP2Cc"/>
    <property type="match status" value="1"/>
</dbReference>
<evidence type="ECO:0000259" key="2">
    <source>
        <dbReference type="PROSITE" id="PS51746"/>
    </source>
</evidence>
<dbReference type="Gene3D" id="1.10.510.10">
    <property type="entry name" value="Transferase(Phosphotransferase) domain 1"/>
    <property type="match status" value="1"/>
</dbReference>
<dbReference type="InterPro" id="IPR011009">
    <property type="entry name" value="Kinase-like_dom_sf"/>
</dbReference>